<proteinExistence type="predicted"/>
<dbReference type="Proteomes" id="UP000007842">
    <property type="component" value="Chromosome"/>
</dbReference>
<keyword evidence="4" id="KW-1185">Reference proteome</keyword>
<accession>G8X1B5</accession>
<evidence type="ECO:0000313" key="3">
    <source>
        <dbReference type="EMBL" id="AEW97983.1"/>
    </source>
</evidence>
<dbReference type="GO" id="GO:0016747">
    <property type="term" value="F:acyltransferase activity, transferring groups other than amino-acyl groups"/>
    <property type="evidence" value="ECO:0007669"/>
    <property type="project" value="InterPro"/>
</dbReference>
<feature type="region of interest" description="Disordered" evidence="1">
    <location>
        <begin position="1"/>
        <end position="22"/>
    </location>
</feature>
<evidence type="ECO:0000259" key="2">
    <source>
        <dbReference type="PROSITE" id="PS51186"/>
    </source>
</evidence>
<organism evidence="3 4">
    <name type="scientific">Streptantibioticus cattleyicolor (strain ATCC 35852 / DSM 46488 / JCM 4925 / NBRC 14057 / NRRL 8057)</name>
    <name type="common">Streptomyces cattleya</name>
    <dbReference type="NCBI Taxonomy" id="1003195"/>
    <lineage>
        <taxon>Bacteria</taxon>
        <taxon>Bacillati</taxon>
        <taxon>Actinomycetota</taxon>
        <taxon>Actinomycetes</taxon>
        <taxon>Kitasatosporales</taxon>
        <taxon>Streptomycetaceae</taxon>
        <taxon>Streptantibioticus</taxon>
    </lineage>
</organism>
<dbReference type="EMBL" id="CP003219">
    <property type="protein sequence ID" value="AEW97983.1"/>
    <property type="molecule type" value="Genomic_DNA"/>
</dbReference>
<evidence type="ECO:0000256" key="1">
    <source>
        <dbReference type="SAM" id="MobiDB-lite"/>
    </source>
</evidence>
<feature type="domain" description="N-acetyltransferase" evidence="2">
    <location>
        <begin position="142"/>
        <end position="280"/>
    </location>
</feature>
<dbReference type="HOGENOM" id="CLU_1097448_0_0_11"/>
<dbReference type="InterPro" id="IPR016181">
    <property type="entry name" value="Acyl_CoA_acyltransferase"/>
</dbReference>
<dbReference type="STRING" id="1003195.SCATT_56120"/>
<dbReference type="Gene3D" id="3.40.630.30">
    <property type="match status" value="1"/>
</dbReference>
<dbReference type="SUPFAM" id="SSF55729">
    <property type="entry name" value="Acyl-CoA N-acyltransferases (Nat)"/>
    <property type="match status" value="1"/>
</dbReference>
<protein>
    <recommendedName>
        <fullName evidence="2">N-acetyltransferase domain-containing protein</fullName>
    </recommendedName>
</protein>
<reference evidence="4" key="1">
    <citation type="submission" date="2011-12" db="EMBL/GenBank/DDBJ databases">
        <title>Complete genome sequence of Streptomyces cattleya strain DSM 46488.</title>
        <authorList>
            <person name="Ou H.-Y."/>
            <person name="Li P."/>
            <person name="Zhao C."/>
            <person name="O'Hagan D."/>
            <person name="Deng Z."/>
        </authorList>
    </citation>
    <scope>NUCLEOTIDE SEQUENCE [LARGE SCALE GENOMIC DNA]</scope>
    <source>
        <strain evidence="4">ATCC 35852 / DSM 46488 / JCM 4925 / NBRC 14057 / NRRL 8057</strain>
    </source>
</reference>
<dbReference type="AlphaFoldDB" id="G8X1B5"/>
<dbReference type="eggNOG" id="COG0454">
    <property type="taxonomic scope" value="Bacteria"/>
</dbReference>
<gene>
    <name evidence="3" type="ordered locus">SCATT_56120</name>
</gene>
<evidence type="ECO:0000313" key="4">
    <source>
        <dbReference type="Proteomes" id="UP000007842"/>
    </source>
</evidence>
<name>G8X1B5_STREN</name>
<dbReference type="PROSITE" id="PS51186">
    <property type="entry name" value="GNAT"/>
    <property type="match status" value="1"/>
</dbReference>
<feature type="compositionally biased region" description="Pro residues" evidence="1">
    <location>
        <begin position="1"/>
        <end position="11"/>
    </location>
</feature>
<dbReference type="KEGG" id="scy:SCATT_56120"/>
<dbReference type="Pfam" id="PF00583">
    <property type="entry name" value="Acetyltransf_1"/>
    <property type="match status" value="1"/>
</dbReference>
<dbReference type="InterPro" id="IPR000182">
    <property type="entry name" value="GNAT_dom"/>
</dbReference>
<sequence>MRPAAGNPPAPRDVTPYTPPMAEHDTTALAAAVTAFQARFARRQATRTTDFPGGFAVLHERWPASQEHNQLVLDASADPDHAALPALADELLGHLPHRRITVLDDRIGAACLPALSAAGYRHEPEVVMADTTRGDPGPGPWAEECGLDVLLPAIRRQLRRWMPEAPEEVVRQLAERRAARLRGAEQVRFLTVREPDGTVAAWADLYVSPALGLAQIEEVVTAEGHTRRGHGDTLLATARRLAAGHRLFLVAYAEDWPRAWYARRGFTVIGRSHTFVRAAR</sequence>
<dbReference type="PATRIC" id="fig|1003195.29.peg.5594"/>